<sequence length="36" mass="4070">MKICKDGRIWGQNNKEAGNHLGISHKELKEHRKGVG</sequence>
<protein>
    <submittedName>
        <fullName evidence="2">Uncharacterized protein</fullName>
    </submittedName>
</protein>
<evidence type="ECO:0000313" key="2">
    <source>
        <dbReference type="EMBL" id="KKM01648.1"/>
    </source>
</evidence>
<gene>
    <name evidence="2" type="ORF">LCGC14_1792280</name>
</gene>
<organism evidence="2">
    <name type="scientific">marine sediment metagenome</name>
    <dbReference type="NCBI Taxonomy" id="412755"/>
    <lineage>
        <taxon>unclassified sequences</taxon>
        <taxon>metagenomes</taxon>
        <taxon>ecological metagenomes</taxon>
    </lineage>
</organism>
<dbReference type="EMBL" id="LAZR01017139">
    <property type="protein sequence ID" value="KKM01648.1"/>
    <property type="molecule type" value="Genomic_DNA"/>
</dbReference>
<proteinExistence type="predicted"/>
<dbReference type="AlphaFoldDB" id="A0A0F9JRN5"/>
<accession>A0A0F9JRN5</accession>
<feature type="region of interest" description="Disordered" evidence="1">
    <location>
        <begin position="1"/>
        <end position="36"/>
    </location>
</feature>
<evidence type="ECO:0000256" key="1">
    <source>
        <dbReference type="SAM" id="MobiDB-lite"/>
    </source>
</evidence>
<feature type="non-terminal residue" evidence="2">
    <location>
        <position position="36"/>
    </location>
</feature>
<name>A0A0F9JRN5_9ZZZZ</name>
<comment type="caution">
    <text evidence="2">The sequence shown here is derived from an EMBL/GenBank/DDBJ whole genome shotgun (WGS) entry which is preliminary data.</text>
</comment>
<reference evidence="2" key="1">
    <citation type="journal article" date="2015" name="Nature">
        <title>Complex archaea that bridge the gap between prokaryotes and eukaryotes.</title>
        <authorList>
            <person name="Spang A."/>
            <person name="Saw J.H."/>
            <person name="Jorgensen S.L."/>
            <person name="Zaremba-Niedzwiedzka K."/>
            <person name="Martijn J."/>
            <person name="Lind A.E."/>
            <person name="van Eijk R."/>
            <person name="Schleper C."/>
            <person name="Guy L."/>
            <person name="Ettema T.J."/>
        </authorList>
    </citation>
    <scope>NUCLEOTIDE SEQUENCE</scope>
</reference>